<dbReference type="InterPro" id="IPR021457">
    <property type="entry name" value="DUF3108"/>
</dbReference>
<dbReference type="AlphaFoldDB" id="A0A344J6C2"/>
<proteinExistence type="predicted"/>
<evidence type="ECO:0000256" key="1">
    <source>
        <dbReference type="SAM" id="SignalP"/>
    </source>
</evidence>
<organism evidence="2 3">
    <name type="scientific">Solilutibacter oculi</name>
    <dbReference type="NCBI Taxonomy" id="2698682"/>
    <lineage>
        <taxon>Bacteria</taxon>
        <taxon>Pseudomonadati</taxon>
        <taxon>Pseudomonadota</taxon>
        <taxon>Gammaproteobacteria</taxon>
        <taxon>Lysobacterales</taxon>
        <taxon>Lysobacteraceae</taxon>
        <taxon>Solilutibacter</taxon>
    </lineage>
</organism>
<gene>
    <name evidence="2" type="ORF">DCD74_07710</name>
</gene>
<sequence>MKLRHAPILATGLLLSFAAMSAHAGELKPFKASYRANYNNMAANATMSLAPAGANRWTYTMSVQNALMQLNRSSTVDASGAQLRPLANRETINMLIKKKAKQASFDWAGGQASWSGDVKPDRKGPIKLQAGDVDGMTLNLAIVRDALAGKPMRYRLIENGKAKPLAFTSAGKESVTVDGKAMQAIKVSGSDGGDHMTLWVVDGIPVPVRIQQREDDGDTIDLRLQSVN</sequence>
<dbReference type="Proteomes" id="UP000251842">
    <property type="component" value="Chromosome"/>
</dbReference>
<dbReference type="EMBL" id="CP029556">
    <property type="protein sequence ID" value="AXA84582.1"/>
    <property type="molecule type" value="Genomic_DNA"/>
</dbReference>
<dbReference type="Pfam" id="PF11306">
    <property type="entry name" value="DUF3108"/>
    <property type="match status" value="1"/>
</dbReference>
<evidence type="ECO:0000313" key="3">
    <source>
        <dbReference type="Proteomes" id="UP000251842"/>
    </source>
</evidence>
<evidence type="ECO:0000313" key="2">
    <source>
        <dbReference type="EMBL" id="AXA84582.1"/>
    </source>
</evidence>
<keyword evidence="3" id="KW-1185">Reference proteome</keyword>
<dbReference type="OrthoDB" id="6007799at2"/>
<feature type="chain" id="PRO_5016674346" evidence="1">
    <location>
        <begin position="25"/>
        <end position="228"/>
    </location>
</feature>
<accession>A0A344J6C2</accession>
<dbReference type="KEGG" id="lue:DCD74_07710"/>
<keyword evidence="1" id="KW-0732">Signal</keyword>
<name>A0A344J6C2_9GAMM</name>
<dbReference type="RefSeq" id="WP_112926795.1">
    <property type="nucleotide sequence ID" value="NZ_CP029556.1"/>
</dbReference>
<reference evidence="3" key="1">
    <citation type="submission" date="2018-05" db="EMBL/GenBank/DDBJ databases">
        <title>Luteimonas pekinense sp. nov., isolated from human Meibomian gland secretions, Beijing, China.</title>
        <authorList>
            <person name="Wen T."/>
            <person name="Bai H."/>
            <person name="Lv H."/>
        </authorList>
    </citation>
    <scope>NUCLEOTIDE SEQUENCE [LARGE SCALE GENOMIC DNA]</scope>
    <source>
        <strain evidence="3">83-4</strain>
    </source>
</reference>
<feature type="signal peptide" evidence="1">
    <location>
        <begin position="1"/>
        <end position="24"/>
    </location>
</feature>
<protein>
    <submittedName>
        <fullName evidence="2">DUF3108 domain-containing protein</fullName>
    </submittedName>
</protein>